<dbReference type="AlphaFoldDB" id="A0A0C3JNJ7"/>
<accession>A0A0C3JNJ7</accession>
<organism evidence="1 2">
    <name type="scientific">Pisolithus tinctorius Marx 270</name>
    <dbReference type="NCBI Taxonomy" id="870435"/>
    <lineage>
        <taxon>Eukaryota</taxon>
        <taxon>Fungi</taxon>
        <taxon>Dikarya</taxon>
        <taxon>Basidiomycota</taxon>
        <taxon>Agaricomycotina</taxon>
        <taxon>Agaricomycetes</taxon>
        <taxon>Agaricomycetidae</taxon>
        <taxon>Boletales</taxon>
        <taxon>Sclerodermatineae</taxon>
        <taxon>Pisolithaceae</taxon>
        <taxon>Pisolithus</taxon>
    </lineage>
</organism>
<sequence length="106" mass="11663">MSLPMSAWSDASRGIAAALPTYRGESGELAREVVLCRPGSLLNCRSRRGYPVTSVCTLEELHHPRSFVPGYMSFSNATSVLQLRRTGLPSPLPLSPFQQTARYSHQ</sequence>
<dbReference type="InParanoid" id="A0A0C3JNJ7"/>
<proteinExistence type="predicted"/>
<name>A0A0C3JNJ7_PISTI</name>
<dbReference type="EMBL" id="KN832009">
    <property type="protein sequence ID" value="KIN99081.1"/>
    <property type="molecule type" value="Genomic_DNA"/>
</dbReference>
<dbReference type="Proteomes" id="UP000054217">
    <property type="component" value="Unassembled WGS sequence"/>
</dbReference>
<evidence type="ECO:0000313" key="2">
    <source>
        <dbReference type="Proteomes" id="UP000054217"/>
    </source>
</evidence>
<gene>
    <name evidence="1" type="ORF">M404DRAFT_824100</name>
</gene>
<reference evidence="1 2" key="1">
    <citation type="submission" date="2014-04" db="EMBL/GenBank/DDBJ databases">
        <authorList>
            <consortium name="DOE Joint Genome Institute"/>
            <person name="Kuo A."/>
            <person name="Kohler A."/>
            <person name="Costa M.D."/>
            <person name="Nagy L.G."/>
            <person name="Floudas D."/>
            <person name="Copeland A."/>
            <person name="Barry K.W."/>
            <person name="Cichocki N."/>
            <person name="Veneault-Fourrey C."/>
            <person name="LaButti K."/>
            <person name="Lindquist E.A."/>
            <person name="Lipzen A."/>
            <person name="Lundell T."/>
            <person name="Morin E."/>
            <person name="Murat C."/>
            <person name="Sun H."/>
            <person name="Tunlid A."/>
            <person name="Henrissat B."/>
            <person name="Grigoriev I.V."/>
            <person name="Hibbett D.S."/>
            <person name="Martin F."/>
            <person name="Nordberg H.P."/>
            <person name="Cantor M.N."/>
            <person name="Hua S.X."/>
        </authorList>
    </citation>
    <scope>NUCLEOTIDE SEQUENCE [LARGE SCALE GENOMIC DNA]</scope>
    <source>
        <strain evidence="1 2">Marx 270</strain>
    </source>
</reference>
<reference evidence="2" key="2">
    <citation type="submission" date="2015-01" db="EMBL/GenBank/DDBJ databases">
        <title>Evolutionary Origins and Diversification of the Mycorrhizal Mutualists.</title>
        <authorList>
            <consortium name="DOE Joint Genome Institute"/>
            <consortium name="Mycorrhizal Genomics Consortium"/>
            <person name="Kohler A."/>
            <person name="Kuo A."/>
            <person name="Nagy L.G."/>
            <person name="Floudas D."/>
            <person name="Copeland A."/>
            <person name="Barry K.W."/>
            <person name="Cichocki N."/>
            <person name="Veneault-Fourrey C."/>
            <person name="LaButti K."/>
            <person name="Lindquist E.A."/>
            <person name="Lipzen A."/>
            <person name="Lundell T."/>
            <person name="Morin E."/>
            <person name="Murat C."/>
            <person name="Riley R."/>
            <person name="Ohm R."/>
            <person name="Sun H."/>
            <person name="Tunlid A."/>
            <person name="Henrissat B."/>
            <person name="Grigoriev I.V."/>
            <person name="Hibbett D.S."/>
            <person name="Martin F."/>
        </authorList>
    </citation>
    <scope>NUCLEOTIDE SEQUENCE [LARGE SCALE GENOMIC DNA]</scope>
    <source>
        <strain evidence="2">Marx 270</strain>
    </source>
</reference>
<protein>
    <submittedName>
        <fullName evidence="1">Uncharacterized protein</fullName>
    </submittedName>
</protein>
<evidence type="ECO:0000313" key="1">
    <source>
        <dbReference type="EMBL" id="KIN99081.1"/>
    </source>
</evidence>
<dbReference type="HOGENOM" id="CLU_2224309_0_0_1"/>
<keyword evidence="2" id="KW-1185">Reference proteome</keyword>